<proteinExistence type="predicted"/>
<organism evidence="2 3">
    <name type="scientific">Mycena citricolor</name>
    <dbReference type="NCBI Taxonomy" id="2018698"/>
    <lineage>
        <taxon>Eukaryota</taxon>
        <taxon>Fungi</taxon>
        <taxon>Dikarya</taxon>
        <taxon>Basidiomycota</taxon>
        <taxon>Agaricomycotina</taxon>
        <taxon>Agaricomycetes</taxon>
        <taxon>Agaricomycetidae</taxon>
        <taxon>Agaricales</taxon>
        <taxon>Marasmiineae</taxon>
        <taxon>Mycenaceae</taxon>
        <taxon>Mycena</taxon>
    </lineage>
</organism>
<accession>A0AAD2HNU5</accession>
<sequence>MPSDNPVLVAPRPIRFNTLLARNRILSGPDLFERARVSEDISDAADDRKTPAISLSDSDKELSSPSARSSPRSLPTEALEEFLSILRPSFFPPSSPVLLTRRHPAVSLPALHQERPYSRKGRALLQDLSDDLDIARSTQSSRNMSTPDGETFDDYDMNTIPVRWFASNVLCM</sequence>
<reference evidence="2" key="1">
    <citation type="submission" date="2023-11" db="EMBL/GenBank/DDBJ databases">
        <authorList>
            <person name="De Vega J J."/>
            <person name="De Vega J J."/>
        </authorList>
    </citation>
    <scope>NUCLEOTIDE SEQUENCE</scope>
</reference>
<dbReference type="Proteomes" id="UP001295794">
    <property type="component" value="Unassembled WGS sequence"/>
</dbReference>
<dbReference type="EMBL" id="CAVNYO010000436">
    <property type="protein sequence ID" value="CAK5279373.1"/>
    <property type="molecule type" value="Genomic_DNA"/>
</dbReference>
<evidence type="ECO:0000256" key="1">
    <source>
        <dbReference type="SAM" id="MobiDB-lite"/>
    </source>
</evidence>
<keyword evidence="3" id="KW-1185">Reference proteome</keyword>
<protein>
    <submittedName>
        <fullName evidence="2">Uncharacterized protein</fullName>
    </submittedName>
</protein>
<evidence type="ECO:0000313" key="2">
    <source>
        <dbReference type="EMBL" id="CAK5279373.1"/>
    </source>
</evidence>
<feature type="compositionally biased region" description="Low complexity" evidence="1">
    <location>
        <begin position="63"/>
        <end position="75"/>
    </location>
</feature>
<evidence type="ECO:0000313" key="3">
    <source>
        <dbReference type="Proteomes" id="UP001295794"/>
    </source>
</evidence>
<feature type="region of interest" description="Disordered" evidence="1">
    <location>
        <begin position="43"/>
        <end position="75"/>
    </location>
</feature>
<gene>
    <name evidence="2" type="ORF">MYCIT1_LOCUS29379</name>
</gene>
<comment type="caution">
    <text evidence="2">The sequence shown here is derived from an EMBL/GenBank/DDBJ whole genome shotgun (WGS) entry which is preliminary data.</text>
</comment>
<name>A0AAD2HNU5_9AGAR</name>
<dbReference type="AlphaFoldDB" id="A0AAD2HNU5"/>